<dbReference type="Proteomes" id="UP000002730">
    <property type="component" value="Chromosome"/>
</dbReference>
<evidence type="ECO:0000259" key="1">
    <source>
        <dbReference type="PROSITE" id="PS51736"/>
    </source>
</evidence>
<dbReference type="InterPro" id="IPR006119">
    <property type="entry name" value="Resolv_N"/>
</dbReference>
<dbReference type="Gene3D" id="3.40.50.1390">
    <property type="entry name" value="Resolvase, N-terminal catalytic domain"/>
    <property type="match status" value="1"/>
</dbReference>
<protein>
    <submittedName>
        <fullName evidence="3">Resolvase domain</fullName>
    </submittedName>
</protein>
<sequence>MTRNIRKIEPLIQKMPRKKRVAAYARVSSGKDAMLHSLSAQVSYYSDLIQKQVGWEYAGVFADEALTGTKEIRPEFQRLLNECRSGNIDMVITKSISRLARNTVTMLETVRELKSLNIDVYFEKENIHSLSGDGELMLTILASFAQEESRSVSENCKWRIRKGFEAGELINLRFMYGYHIEKEKIEINESEAEIVRMIFDDYIEGIGCTLIAKKLRDMNVPKIRGGIWNSERVANIIKNEKYAGNALLQKKYVKNHLTKTLVINKGNLPMYYAEGTHPAIINVETFQRAQEIMSKNVEKYTRDNTRVKYPFTSIIVCGICGKNYRHKNTRGRISWNCSTHLKYGKDSCHSKQIPEEILISVTTEVLGLKEFDEDIFQEKIKELQVPEQNTLVFVFMDGTTLKKEWKYKSRSEGWSIEAREKARERSLKNIEGRS</sequence>
<dbReference type="PANTHER" id="PTHR30461:SF23">
    <property type="entry name" value="DNA RECOMBINASE-RELATED"/>
    <property type="match status" value="1"/>
</dbReference>
<organism evidence="3 4">
    <name type="scientific">Clostridium cellulovorans (strain ATCC 35296 / DSM 3052 / OCM 3 / 743B)</name>
    <dbReference type="NCBI Taxonomy" id="573061"/>
    <lineage>
        <taxon>Bacteria</taxon>
        <taxon>Bacillati</taxon>
        <taxon>Bacillota</taxon>
        <taxon>Clostridia</taxon>
        <taxon>Eubacteriales</taxon>
        <taxon>Clostridiaceae</taxon>
        <taxon>Clostridium</taxon>
    </lineage>
</organism>
<dbReference type="InterPro" id="IPR025827">
    <property type="entry name" value="Zn_ribbon_recom_dom"/>
</dbReference>
<dbReference type="RefSeq" id="WP_013291612.1">
    <property type="nucleotide sequence ID" value="NC_014393.1"/>
</dbReference>
<dbReference type="HOGENOM" id="CLU_010686_0_5_9"/>
<dbReference type="CDD" id="cd00338">
    <property type="entry name" value="Ser_Recombinase"/>
    <property type="match status" value="1"/>
</dbReference>
<dbReference type="STRING" id="573061.Clocel_0801"/>
<dbReference type="Pfam" id="PF00239">
    <property type="entry name" value="Resolvase"/>
    <property type="match status" value="1"/>
</dbReference>
<feature type="domain" description="Recombinase" evidence="2">
    <location>
        <begin position="175"/>
        <end position="299"/>
    </location>
</feature>
<evidence type="ECO:0000313" key="4">
    <source>
        <dbReference type="Proteomes" id="UP000002730"/>
    </source>
</evidence>
<dbReference type="Pfam" id="PF13408">
    <property type="entry name" value="Zn_ribbon_recom"/>
    <property type="match status" value="1"/>
</dbReference>
<dbReference type="SMART" id="SM00857">
    <property type="entry name" value="Resolvase"/>
    <property type="match status" value="1"/>
</dbReference>
<evidence type="ECO:0000313" key="3">
    <source>
        <dbReference type="EMBL" id="ADL50571.1"/>
    </source>
</evidence>
<dbReference type="GO" id="GO:0003677">
    <property type="term" value="F:DNA binding"/>
    <property type="evidence" value="ECO:0007669"/>
    <property type="project" value="InterPro"/>
</dbReference>
<dbReference type="InterPro" id="IPR050639">
    <property type="entry name" value="SSR_resolvase"/>
</dbReference>
<dbReference type="PROSITE" id="PS51736">
    <property type="entry name" value="RECOMBINASES_3"/>
    <property type="match status" value="1"/>
</dbReference>
<feature type="domain" description="Resolvase/invertase-type recombinase catalytic" evidence="1">
    <location>
        <begin position="20"/>
        <end position="167"/>
    </location>
</feature>
<gene>
    <name evidence="3" type="ordered locus">Clocel_0801</name>
</gene>
<dbReference type="AlphaFoldDB" id="D9SSH4"/>
<name>D9SSH4_CLOC7</name>
<keyword evidence="4" id="KW-1185">Reference proteome</keyword>
<dbReference type="Pfam" id="PF07508">
    <property type="entry name" value="Recombinase"/>
    <property type="match status" value="1"/>
</dbReference>
<accession>D9SSH4</accession>
<dbReference type="InterPro" id="IPR011109">
    <property type="entry name" value="DNA_bind_recombinase_dom"/>
</dbReference>
<dbReference type="PANTHER" id="PTHR30461">
    <property type="entry name" value="DNA-INVERTASE FROM LAMBDOID PROPHAGE"/>
    <property type="match status" value="1"/>
</dbReference>
<dbReference type="SUPFAM" id="SSF53041">
    <property type="entry name" value="Resolvase-like"/>
    <property type="match status" value="1"/>
</dbReference>
<proteinExistence type="predicted"/>
<dbReference type="OrthoDB" id="9804620at2"/>
<dbReference type="Gene3D" id="3.90.1750.20">
    <property type="entry name" value="Putative Large Serine Recombinase, Chain B, Domain 2"/>
    <property type="match status" value="1"/>
</dbReference>
<reference evidence="3 4" key="1">
    <citation type="submission" date="2010-08" db="EMBL/GenBank/DDBJ databases">
        <title>Complete sequence of Clostridium cellulovorans 743B.</title>
        <authorList>
            <consortium name="US DOE Joint Genome Institute"/>
            <person name="Lucas S."/>
            <person name="Copeland A."/>
            <person name="Lapidus A."/>
            <person name="Cheng J.-F."/>
            <person name="Bruce D."/>
            <person name="Goodwin L."/>
            <person name="Pitluck S."/>
            <person name="Chertkov O."/>
            <person name="Detter J.C."/>
            <person name="Han C."/>
            <person name="Tapia R."/>
            <person name="Land M."/>
            <person name="Hauser L."/>
            <person name="Chang Y.-J."/>
            <person name="Jeffries C."/>
            <person name="Kyrpides N."/>
            <person name="Ivanova N."/>
            <person name="Mikhailova N."/>
            <person name="Hemme C.L."/>
            <person name="Woyke T."/>
        </authorList>
    </citation>
    <scope>NUCLEOTIDE SEQUENCE [LARGE SCALE GENOMIC DNA]</scope>
    <source>
        <strain evidence="4">ATCC 35296 / DSM 3052 / OCM 3 / 743B</strain>
    </source>
</reference>
<evidence type="ECO:0000259" key="2">
    <source>
        <dbReference type="PROSITE" id="PS51737"/>
    </source>
</evidence>
<dbReference type="InterPro" id="IPR036162">
    <property type="entry name" value="Resolvase-like_N_sf"/>
</dbReference>
<dbReference type="PROSITE" id="PS51737">
    <property type="entry name" value="RECOMBINASE_DNA_BIND"/>
    <property type="match status" value="1"/>
</dbReference>
<dbReference type="KEGG" id="ccb:Clocel_0801"/>
<dbReference type="InterPro" id="IPR038109">
    <property type="entry name" value="DNA_bind_recomb_sf"/>
</dbReference>
<dbReference type="EMBL" id="CP002160">
    <property type="protein sequence ID" value="ADL50571.1"/>
    <property type="molecule type" value="Genomic_DNA"/>
</dbReference>
<dbReference type="GO" id="GO:0000150">
    <property type="term" value="F:DNA strand exchange activity"/>
    <property type="evidence" value="ECO:0007669"/>
    <property type="project" value="InterPro"/>
</dbReference>
<dbReference type="eggNOG" id="COG1961">
    <property type="taxonomic scope" value="Bacteria"/>
</dbReference>